<dbReference type="GO" id="GO:0008854">
    <property type="term" value="F:exodeoxyribonuclease V activity"/>
    <property type="evidence" value="ECO:0007669"/>
    <property type="project" value="InterPro"/>
</dbReference>
<feature type="domain" description="AAA+ ATPase" evidence="3">
    <location>
        <begin position="143"/>
        <end position="449"/>
    </location>
</feature>
<evidence type="ECO:0000256" key="1">
    <source>
        <dbReference type="ARBA" id="ARBA00022741"/>
    </source>
</evidence>
<protein>
    <submittedName>
        <fullName evidence="4">Unannotated protein</fullName>
    </submittedName>
</protein>
<evidence type="ECO:0000313" key="4">
    <source>
        <dbReference type="EMBL" id="CAB4554029.1"/>
    </source>
</evidence>
<dbReference type="GO" id="GO:0006310">
    <property type="term" value="P:DNA recombination"/>
    <property type="evidence" value="ECO:0007669"/>
    <property type="project" value="InterPro"/>
</dbReference>
<dbReference type="NCBIfam" id="TIGR01447">
    <property type="entry name" value="recD"/>
    <property type="match status" value="1"/>
</dbReference>
<dbReference type="CDD" id="cd18809">
    <property type="entry name" value="SF1_C_RecD"/>
    <property type="match status" value="1"/>
</dbReference>
<organism evidence="4">
    <name type="scientific">freshwater metagenome</name>
    <dbReference type="NCBI Taxonomy" id="449393"/>
    <lineage>
        <taxon>unclassified sequences</taxon>
        <taxon>metagenomes</taxon>
        <taxon>ecological metagenomes</taxon>
    </lineage>
</organism>
<sequence>MRTALQSFSVPASMKALIEAEIVSRDAVLGVNVLMHSVGVSVENDPWLCTALAIALGNPESGNSCVDLSSLSSLGSTPQIPISGWPKNSDEWRKILAAHPQLITVPDSGVVAPFILDNDSLYSAKSYSEEVYVAATLATMLLEGRLVVVSGGPGSGKTTSIAKRLVNLMTSDTSAVDDVALVAPTGLAAKRMKFALANALANPELGIEVSPDVDDMIAEIPKSTVHKLLRYNPSNRRPYGRHAGDTVDHELVIVDEVSMMPLSMMARVLDALDERALLILVGDQDQLASVESGSVLADICAASSQGPEFVETMTGKFRFGEGSPVAAISAAVNGGNADELAKSIRATYPQGGDEKGKPYPTFRWVDPETDSQGLKDVARLVLQHASELCTRAAHVESDVAISELLAFRESLQVVCAHRKGKLGVSGWNSSIDRKLGTRARGQWYVGRPVMVLVNDYVNDLSNGDIGVICSDEDENVFAAFHGDDGIRRIAVSKLPPVETVHALTIHKSQGSEYGHTIVVLPTTASRIVTRELVYTGITRAKPDLTIVATEEVLQEAARTPIRRATGLANRLFTALSEHKDRWPFKEDSLAH</sequence>
<dbReference type="InterPro" id="IPR050534">
    <property type="entry name" value="Coronavir_polyprotein_1ab"/>
</dbReference>
<dbReference type="PANTHER" id="PTHR43788:SF6">
    <property type="entry name" value="DNA HELICASE B"/>
    <property type="match status" value="1"/>
</dbReference>
<dbReference type="GO" id="GO:0017116">
    <property type="term" value="F:single-stranded DNA helicase activity"/>
    <property type="evidence" value="ECO:0007669"/>
    <property type="project" value="TreeGrafter"/>
</dbReference>
<accession>A0A6J6CUD4</accession>
<dbReference type="Pfam" id="PF13245">
    <property type="entry name" value="AAA_19"/>
    <property type="match status" value="1"/>
</dbReference>
<dbReference type="InterPro" id="IPR027417">
    <property type="entry name" value="P-loop_NTPase"/>
</dbReference>
<keyword evidence="2" id="KW-0067">ATP-binding</keyword>
<gene>
    <name evidence="4" type="ORF">UFOPK1572_00369</name>
</gene>
<dbReference type="PANTHER" id="PTHR43788">
    <property type="entry name" value="DNA2/NAM7 HELICASE FAMILY MEMBER"/>
    <property type="match status" value="1"/>
</dbReference>
<dbReference type="SUPFAM" id="SSF52540">
    <property type="entry name" value="P-loop containing nucleoside triphosphate hydrolases"/>
    <property type="match status" value="2"/>
</dbReference>
<dbReference type="InterPro" id="IPR003593">
    <property type="entry name" value="AAA+_ATPase"/>
</dbReference>
<dbReference type="GO" id="GO:0006302">
    <property type="term" value="P:double-strand break repair"/>
    <property type="evidence" value="ECO:0007669"/>
    <property type="project" value="InterPro"/>
</dbReference>
<dbReference type="InterPro" id="IPR027785">
    <property type="entry name" value="UvrD-like_helicase_C"/>
</dbReference>
<dbReference type="EMBL" id="CAEZTC010000031">
    <property type="protein sequence ID" value="CAB4554029.1"/>
    <property type="molecule type" value="Genomic_DNA"/>
</dbReference>
<name>A0A6J6CUD4_9ZZZZ</name>
<dbReference type="GO" id="GO:0009338">
    <property type="term" value="C:exodeoxyribonuclease V complex"/>
    <property type="evidence" value="ECO:0007669"/>
    <property type="project" value="InterPro"/>
</dbReference>
<reference evidence="4" key="1">
    <citation type="submission" date="2020-05" db="EMBL/GenBank/DDBJ databases">
        <authorList>
            <person name="Chiriac C."/>
            <person name="Salcher M."/>
            <person name="Ghai R."/>
            <person name="Kavagutti S V."/>
        </authorList>
    </citation>
    <scope>NUCLEOTIDE SEQUENCE</scope>
</reference>
<evidence type="ECO:0000256" key="2">
    <source>
        <dbReference type="ARBA" id="ARBA00022840"/>
    </source>
</evidence>
<dbReference type="Pfam" id="PF13538">
    <property type="entry name" value="UvrD_C_2"/>
    <property type="match status" value="1"/>
</dbReference>
<dbReference type="AlphaFoldDB" id="A0A6J6CUD4"/>
<proteinExistence type="predicted"/>
<dbReference type="InterPro" id="IPR006344">
    <property type="entry name" value="RecD"/>
</dbReference>
<dbReference type="CDD" id="cd17933">
    <property type="entry name" value="DEXSc_RecD-like"/>
    <property type="match status" value="1"/>
</dbReference>
<keyword evidence="1" id="KW-0547">Nucleotide-binding</keyword>
<evidence type="ECO:0000259" key="3">
    <source>
        <dbReference type="SMART" id="SM00382"/>
    </source>
</evidence>
<dbReference type="SMART" id="SM00382">
    <property type="entry name" value="AAA"/>
    <property type="match status" value="1"/>
</dbReference>
<dbReference type="GO" id="GO:0005524">
    <property type="term" value="F:ATP binding"/>
    <property type="evidence" value="ECO:0007669"/>
    <property type="project" value="UniProtKB-KW"/>
</dbReference>
<dbReference type="Gene3D" id="3.40.50.300">
    <property type="entry name" value="P-loop containing nucleotide triphosphate hydrolases"/>
    <property type="match status" value="3"/>
</dbReference>